<evidence type="ECO:0000256" key="2">
    <source>
        <dbReference type="ARBA" id="ARBA00022679"/>
    </source>
</evidence>
<dbReference type="SUPFAM" id="SSF88697">
    <property type="entry name" value="PUA domain-like"/>
    <property type="match status" value="1"/>
</dbReference>
<feature type="domain" description="ATP-sulfurylase PUA-like" evidence="8">
    <location>
        <begin position="233"/>
        <end position="301"/>
    </location>
</feature>
<dbReference type="GO" id="GO:0000103">
    <property type="term" value="P:sulfate assimilation"/>
    <property type="evidence" value="ECO:0007669"/>
    <property type="project" value="InterPro"/>
</dbReference>
<keyword evidence="4 6" id="KW-0418">Kinase</keyword>
<dbReference type="Pfam" id="PF01583">
    <property type="entry name" value="APS_kinase"/>
    <property type="match status" value="1"/>
</dbReference>
<dbReference type="KEGG" id="ncc:104953588"/>
<dbReference type="NCBIfam" id="NF003013">
    <property type="entry name" value="PRK03846.1"/>
    <property type="match status" value="1"/>
</dbReference>
<dbReference type="GO" id="GO:0005524">
    <property type="term" value="F:ATP binding"/>
    <property type="evidence" value="ECO:0007669"/>
    <property type="project" value="UniProtKB-KW"/>
</dbReference>
<evidence type="ECO:0000313" key="10">
    <source>
        <dbReference type="RefSeq" id="XP_010778841.1"/>
    </source>
</evidence>
<dbReference type="Proteomes" id="UP000504611">
    <property type="component" value="Unplaced"/>
</dbReference>
<dbReference type="OrthoDB" id="8844755at2759"/>
<dbReference type="InterPro" id="IPR002891">
    <property type="entry name" value="APS"/>
</dbReference>
<evidence type="ECO:0000259" key="8">
    <source>
        <dbReference type="Pfam" id="PF14306"/>
    </source>
</evidence>
<dbReference type="Gene3D" id="3.10.400.10">
    <property type="entry name" value="Sulfate adenylyltransferase"/>
    <property type="match status" value="1"/>
</dbReference>
<comment type="pathway">
    <text evidence="6">Sulfur metabolism; hydrogen sulfide biosynthesis; sulfite from sulfate: step 2/3.</text>
</comment>
<feature type="domain" description="APS kinase" evidence="7">
    <location>
        <begin position="51"/>
        <end position="203"/>
    </location>
</feature>
<dbReference type="GO" id="GO:0070814">
    <property type="term" value="P:hydrogen sulfide biosynthetic process"/>
    <property type="evidence" value="ECO:0007669"/>
    <property type="project" value="UniProtKB-UniPathway"/>
</dbReference>
<protein>
    <recommendedName>
        <fullName evidence="1 6">Adenylyl-sulfate kinase</fullName>
        <ecNumber evidence="1 6">2.7.1.25</ecNumber>
    </recommendedName>
</protein>
<keyword evidence="9" id="KW-1185">Reference proteome</keyword>
<dbReference type="InterPro" id="IPR025980">
    <property type="entry name" value="ATP-Sase_PUA-like_dom"/>
</dbReference>
<sequence>METCGNSNKKQKLANAAENWGMQRATNVTYQAHHVSRNKRGQVVGTRGGFRGCTVWLSGLSGAGKTTVSMALEEYLVCHGIPCYSLDGDNIRQGLNKNLGFSPQDREENIRRIAEVARLFADAGLVCIASFISPYGRDRLNARKIHEAAGLPFFEVFVDAPLDVCEQRDVKGLYKRARAGEIRGFTGIDSEYEKPEAPELVLKTDSCSVNDCIQQLVDLLQERDIVPVDASYDVKELYAQENKLDLAKADAETLPAVQIGKVDMQWVQVLAEGWATPLNGFMREREYLQCLHFDCLLDGKMAFTFLRKKSELLFLRKALGGDECSQMVLDECNCTLMEAISLLVTYSL</sequence>
<dbReference type="InterPro" id="IPR027417">
    <property type="entry name" value="P-loop_NTPase"/>
</dbReference>
<dbReference type="NCBIfam" id="TIGR00455">
    <property type="entry name" value="apsK"/>
    <property type="match status" value="1"/>
</dbReference>
<dbReference type="PANTHER" id="PTHR11055">
    <property type="entry name" value="BIFUNCTIONAL 3'-PHOSPHOADENOSINE 5'-PHOSPHOSULFATE SYNTHASE"/>
    <property type="match status" value="1"/>
</dbReference>
<dbReference type="SUPFAM" id="SSF52540">
    <property type="entry name" value="P-loop containing nucleoside triphosphate hydrolases"/>
    <property type="match status" value="1"/>
</dbReference>
<keyword evidence="3 6" id="KW-0547">Nucleotide-binding</keyword>
<evidence type="ECO:0000313" key="9">
    <source>
        <dbReference type="Proteomes" id="UP000504611"/>
    </source>
</evidence>
<comment type="function">
    <text evidence="6">Catalyzes the synthesis of activated sulfate.</text>
</comment>
<dbReference type="AlphaFoldDB" id="A0A6I9NWE1"/>
<evidence type="ECO:0000256" key="4">
    <source>
        <dbReference type="ARBA" id="ARBA00022777"/>
    </source>
</evidence>
<organism evidence="9 10">
    <name type="scientific">Notothenia coriiceps</name>
    <name type="common">black rockcod</name>
    <dbReference type="NCBI Taxonomy" id="8208"/>
    <lineage>
        <taxon>Eukaryota</taxon>
        <taxon>Metazoa</taxon>
        <taxon>Chordata</taxon>
        <taxon>Craniata</taxon>
        <taxon>Vertebrata</taxon>
        <taxon>Euteleostomi</taxon>
        <taxon>Actinopterygii</taxon>
        <taxon>Neopterygii</taxon>
        <taxon>Teleostei</taxon>
        <taxon>Neoteleostei</taxon>
        <taxon>Acanthomorphata</taxon>
        <taxon>Eupercaria</taxon>
        <taxon>Perciformes</taxon>
        <taxon>Notothenioidei</taxon>
        <taxon>Nototheniidae</taxon>
        <taxon>Notothenia</taxon>
    </lineage>
</organism>
<proteinExistence type="inferred from homology"/>
<evidence type="ECO:0000259" key="7">
    <source>
        <dbReference type="Pfam" id="PF01583"/>
    </source>
</evidence>
<dbReference type="CDD" id="cd02027">
    <property type="entry name" value="APSK"/>
    <property type="match status" value="1"/>
</dbReference>
<dbReference type="InterPro" id="IPR015947">
    <property type="entry name" value="PUA-like_sf"/>
</dbReference>
<dbReference type="RefSeq" id="XP_010778841.1">
    <property type="nucleotide sequence ID" value="XM_010780539.1"/>
</dbReference>
<dbReference type="FunFam" id="3.40.50.300:FF:000212">
    <property type="entry name" value="Adenylyl-sulfate kinase"/>
    <property type="match status" value="1"/>
</dbReference>
<dbReference type="PANTHER" id="PTHR11055:SF17">
    <property type="entry name" value="BIFUNCTIONAL 3'-PHOSPHOADENOSINE 5'-PHOSPHOSULFATE SYNTHASE 1"/>
    <property type="match status" value="1"/>
</dbReference>
<dbReference type="GO" id="GO:0004020">
    <property type="term" value="F:adenylylsulfate kinase activity"/>
    <property type="evidence" value="ECO:0007669"/>
    <property type="project" value="UniProtKB-EC"/>
</dbReference>
<dbReference type="UniPathway" id="UPA00140">
    <property type="reaction ID" value="UER00205"/>
</dbReference>
<accession>A0A6I9NWE1</accession>
<dbReference type="GeneID" id="104953588"/>
<comment type="catalytic activity">
    <reaction evidence="6">
        <text>adenosine 5'-phosphosulfate + ATP = 3'-phosphoadenylyl sulfate + ADP + H(+)</text>
        <dbReference type="Rhea" id="RHEA:24152"/>
        <dbReference type="ChEBI" id="CHEBI:15378"/>
        <dbReference type="ChEBI" id="CHEBI:30616"/>
        <dbReference type="ChEBI" id="CHEBI:58243"/>
        <dbReference type="ChEBI" id="CHEBI:58339"/>
        <dbReference type="ChEBI" id="CHEBI:456216"/>
        <dbReference type="EC" id="2.7.1.25"/>
    </reaction>
</comment>
<comment type="similarity">
    <text evidence="6">Belongs to the APS kinase family.</text>
</comment>
<keyword evidence="2 6" id="KW-0808">Transferase</keyword>
<evidence type="ECO:0000256" key="1">
    <source>
        <dbReference type="ARBA" id="ARBA00012121"/>
    </source>
</evidence>
<dbReference type="Gene3D" id="3.40.50.300">
    <property type="entry name" value="P-loop containing nucleotide triphosphate hydrolases"/>
    <property type="match status" value="1"/>
</dbReference>
<dbReference type="EC" id="2.7.1.25" evidence="1 6"/>
<evidence type="ECO:0000256" key="6">
    <source>
        <dbReference type="RuleBase" id="RU004347"/>
    </source>
</evidence>
<keyword evidence="5 6" id="KW-0067">ATP-binding</keyword>
<reference evidence="10" key="1">
    <citation type="submission" date="2025-08" db="UniProtKB">
        <authorList>
            <consortium name="RefSeq"/>
        </authorList>
    </citation>
    <scope>IDENTIFICATION</scope>
    <source>
        <tissue evidence="10">Muscle</tissue>
    </source>
</reference>
<dbReference type="Pfam" id="PF14306">
    <property type="entry name" value="PUA_2"/>
    <property type="match status" value="1"/>
</dbReference>
<evidence type="ECO:0000256" key="5">
    <source>
        <dbReference type="ARBA" id="ARBA00022840"/>
    </source>
</evidence>
<gene>
    <name evidence="10" type="primary">LOC104953588</name>
</gene>
<name>A0A6I9NWE1_9TELE</name>
<dbReference type="GO" id="GO:0050428">
    <property type="term" value="P:3'-phosphoadenosine 5'-phosphosulfate biosynthetic process"/>
    <property type="evidence" value="ECO:0007669"/>
    <property type="project" value="TreeGrafter"/>
</dbReference>
<evidence type="ECO:0000256" key="3">
    <source>
        <dbReference type="ARBA" id="ARBA00022741"/>
    </source>
</evidence>
<dbReference type="HAMAP" id="MF_00065">
    <property type="entry name" value="Adenylyl_sulf_kinase"/>
    <property type="match status" value="1"/>
</dbReference>
<dbReference type="InterPro" id="IPR059117">
    <property type="entry name" value="APS_kinase_dom"/>
</dbReference>